<dbReference type="GO" id="GO:0005741">
    <property type="term" value="C:mitochondrial outer membrane"/>
    <property type="evidence" value="ECO:0007669"/>
    <property type="project" value="TreeGrafter"/>
</dbReference>
<keyword evidence="5" id="KW-0443">Lipid metabolism</keyword>
<keyword evidence="3" id="KW-0752">Steroid biosynthesis</keyword>
<gene>
    <name evidence="7" type="ORF">BDV98DRAFT_531195</name>
</gene>
<dbReference type="PANTHER" id="PTHR43647:SF1">
    <property type="entry name" value="3-KETO-STEROID REDUCTASE ERG27"/>
    <property type="match status" value="1"/>
</dbReference>
<keyword evidence="8" id="KW-1185">Reference proteome</keyword>
<evidence type="ECO:0000256" key="4">
    <source>
        <dbReference type="ARBA" id="ARBA00023002"/>
    </source>
</evidence>
<dbReference type="GO" id="GO:0005789">
    <property type="term" value="C:endoplasmic reticulum membrane"/>
    <property type="evidence" value="ECO:0007669"/>
    <property type="project" value="TreeGrafter"/>
</dbReference>
<sequence length="400" mass="44177">MTSRLIIIVTGANGGVGFGICQRLLDQLAQKKCPDARAAWVTEQPPSSDDEPVCTELTLIMACRSLKRAESARMKLLYSLREYVELLTREKGYDGHAERFEANLTVDVMYLDLAVVSSVFQFSEQIAHRYPYISHIICNAGVGGLIGIDWPVAIKQVLTTPVAAVTTPLFNLQRSGEISADGLGWVWQCNVFGHYVLFRCLETVLKQAPRRFGGRVIWMSSHEASHKFYDADDYQLIKTSHAYETSKYYIDVISAHLDSRAVASSSGTEPTIRHVIVDPGIASTAISSEQIGMFLDFVKLLAFYLARVMGSQYHTITVTNAAVAAVHLSLLPLAFKSTIPIKYSSQANVWGNAYVGKSGIPDWEEFGAEGEGWLDQCEDLYERFSKENAVASAASSPKLI</sequence>
<dbReference type="Proteomes" id="UP000305067">
    <property type="component" value="Unassembled WGS sequence"/>
</dbReference>
<dbReference type="GO" id="GO:0005811">
    <property type="term" value="C:lipid droplet"/>
    <property type="evidence" value="ECO:0007669"/>
    <property type="project" value="TreeGrafter"/>
</dbReference>
<proteinExistence type="inferred from homology"/>
<evidence type="ECO:0000313" key="7">
    <source>
        <dbReference type="EMBL" id="TFL00623.1"/>
    </source>
</evidence>
<comment type="similarity">
    <text evidence="6">Belongs to the short-chain dehydrogenases/reductases (SDR) family. ERG27 subfamily.</text>
</comment>
<evidence type="ECO:0000256" key="1">
    <source>
        <dbReference type="ARBA" id="ARBA00022516"/>
    </source>
</evidence>
<keyword evidence="2" id="KW-0521">NADP</keyword>
<evidence type="ECO:0000256" key="2">
    <source>
        <dbReference type="ARBA" id="ARBA00022857"/>
    </source>
</evidence>
<dbReference type="OrthoDB" id="9989144at2759"/>
<evidence type="ECO:0000256" key="6">
    <source>
        <dbReference type="ARBA" id="ARBA00023593"/>
    </source>
</evidence>
<accession>A0A5C3QEW9</accession>
<dbReference type="PANTHER" id="PTHR43647">
    <property type="entry name" value="DEHYDROGENASE"/>
    <property type="match status" value="1"/>
</dbReference>
<reference evidence="7 8" key="1">
    <citation type="journal article" date="2019" name="Nat. Ecol. Evol.">
        <title>Megaphylogeny resolves global patterns of mushroom evolution.</title>
        <authorList>
            <person name="Varga T."/>
            <person name="Krizsan K."/>
            <person name="Foldi C."/>
            <person name="Dima B."/>
            <person name="Sanchez-Garcia M."/>
            <person name="Sanchez-Ramirez S."/>
            <person name="Szollosi G.J."/>
            <person name="Szarkandi J.G."/>
            <person name="Papp V."/>
            <person name="Albert L."/>
            <person name="Andreopoulos W."/>
            <person name="Angelini C."/>
            <person name="Antonin V."/>
            <person name="Barry K.W."/>
            <person name="Bougher N.L."/>
            <person name="Buchanan P."/>
            <person name="Buyck B."/>
            <person name="Bense V."/>
            <person name="Catcheside P."/>
            <person name="Chovatia M."/>
            <person name="Cooper J."/>
            <person name="Damon W."/>
            <person name="Desjardin D."/>
            <person name="Finy P."/>
            <person name="Geml J."/>
            <person name="Haridas S."/>
            <person name="Hughes K."/>
            <person name="Justo A."/>
            <person name="Karasinski D."/>
            <person name="Kautmanova I."/>
            <person name="Kiss B."/>
            <person name="Kocsube S."/>
            <person name="Kotiranta H."/>
            <person name="LaButti K.M."/>
            <person name="Lechner B.E."/>
            <person name="Liimatainen K."/>
            <person name="Lipzen A."/>
            <person name="Lukacs Z."/>
            <person name="Mihaltcheva S."/>
            <person name="Morgado L.N."/>
            <person name="Niskanen T."/>
            <person name="Noordeloos M.E."/>
            <person name="Ohm R.A."/>
            <person name="Ortiz-Santana B."/>
            <person name="Ovrebo C."/>
            <person name="Racz N."/>
            <person name="Riley R."/>
            <person name="Savchenko A."/>
            <person name="Shiryaev A."/>
            <person name="Soop K."/>
            <person name="Spirin V."/>
            <person name="Szebenyi C."/>
            <person name="Tomsovsky M."/>
            <person name="Tulloss R.E."/>
            <person name="Uehling J."/>
            <person name="Grigoriev I.V."/>
            <person name="Vagvolgyi C."/>
            <person name="Papp T."/>
            <person name="Martin F.M."/>
            <person name="Miettinen O."/>
            <person name="Hibbett D.S."/>
            <person name="Nagy L.G."/>
        </authorList>
    </citation>
    <scope>NUCLEOTIDE SEQUENCE [LARGE SCALE GENOMIC DNA]</scope>
    <source>
        <strain evidence="7 8">CBS 309.79</strain>
    </source>
</reference>
<dbReference type="GO" id="GO:0000253">
    <property type="term" value="F:3-beta-hydroxysteroid 3-dehydrogenase (NADP+) activity"/>
    <property type="evidence" value="ECO:0007669"/>
    <property type="project" value="TreeGrafter"/>
</dbReference>
<dbReference type="GO" id="GO:0006694">
    <property type="term" value="P:steroid biosynthetic process"/>
    <property type="evidence" value="ECO:0007669"/>
    <property type="project" value="UniProtKB-KW"/>
</dbReference>
<protein>
    <submittedName>
        <fullName evidence="7">NAD(P)-binding protein</fullName>
    </submittedName>
</protein>
<dbReference type="STRING" id="1884261.A0A5C3QEW9"/>
<dbReference type="Gene3D" id="3.40.50.720">
    <property type="entry name" value="NAD(P)-binding Rossmann-like Domain"/>
    <property type="match status" value="1"/>
</dbReference>
<dbReference type="SUPFAM" id="SSF51735">
    <property type="entry name" value="NAD(P)-binding Rossmann-fold domains"/>
    <property type="match status" value="1"/>
</dbReference>
<dbReference type="InterPro" id="IPR051593">
    <property type="entry name" value="Ergosterol_Biosynth_ERG27"/>
</dbReference>
<organism evidence="7 8">
    <name type="scientific">Pterulicium gracile</name>
    <dbReference type="NCBI Taxonomy" id="1884261"/>
    <lineage>
        <taxon>Eukaryota</taxon>
        <taxon>Fungi</taxon>
        <taxon>Dikarya</taxon>
        <taxon>Basidiomycota</taxon>
        <taxon>Agaricomycotina</taxon>
        <taxon>Agaricomycetes</taxon>
        <taxon>Agaricomycetidae</taxon>
        <taxon>Agaricales</taxon>
        <taxon>Pleurotineae</taxon>
        <taxon>Pterulaceae</taxon>
        <taxon>Pterulicium</taxon>
    </lineage>
</organism>
<keyword evidence="1" id="KW-0444">Lipid biosynthesis</keyword>
<dbReference type="AlphaFoldDB" id="A0A5C3QEW9"/>
<evidence type="ECO:0000256" key="5">
    <source>
        <dbReference type="ARBA" id="ARBA00023098"/>
    </source>
</evidence>
<evidence type="ECO:0000256" key="3">
    <source>
        <dbReference type="ARBA" id="ARBA00022955"/>
    </source>
</evidence>
<dbReference type="InterPro" id="IPR036291">
    <property type="entry name" value="NAD(P)-bd_dom_sf"/>
</dbReference>
<dbReference type="EMBL" id="ML178828">
    <property type="protein sequence ID" value="TFL00623.1"/>
    <property type="molecule type" value="Genomic_DNA"/>
</dbReference>
<evidence type="ECO:0000313" key="8">
    <source>
        <dbReference type="Proteomes" id="UP000305067"/>
    </source>
</evidence>
<keyword evidence="4" id="KW-0560">Oxidoreductase</keyword>
<name>A0A5C3QEW9_9AGAR</name>